<dbReference type="PANTHER" id="PTHR30349">
    <property type="entry name" value="PHAGE INTEGRASE-RELATED"/>
    <property type="match status" value="1"/>
</dbReference>
<proteinExistence type="inferred from homology"/>
<dbReference type="GO" id="GO:0015074">
    <property type="term" value="P:DNA integration"/>
    <property type="evidence" value="ECO:0007669"/>
    <property type="project" value="UniProtKB-KW"/>
</dbReference>
<keyword evidence="3" id="KW-0238">DNA-binding</keyword>
<feature type="domain" description="Tyr recombinase" evidence="5">
    <location>
        <begin position="185"/>
        <end position="402"/>
    </location>
</feature>
<dbReference type="CDD" id="cd00397">
    <property type="entry name" value="DNA_BRE_C"/>
    <property type="match status" value="1"/>
</dbReference>
<dbReference type="Pfam" id="PF00589">
    <property type="entry name" value="Phage_integrase"/>
    <property type="match status" value="1"/>
</dbReference>
<evidence type="ECO:0000313" key="9">
    <source>
        <dbReference type="Proteomes" id="UP000198740"/>
    </source>
</evidence>
<dbReference type="Gene3D" id="1.10.443.10">
    <property type="entry name" value="Intergrase catalytic core"/>
    <property type="match status" value="1"/>
</dbReference>
<protein>
    <submittedName>
        <fullName evidence="6">Phage integrase family protein</fullName>
    </submittedName>
    <submittedName>
        <fullName evidence="8">Site-specific integrase</fullName>
    </submittedName>
</protein>
<dbReference type="SUPFAM" id="SSF56349">
    <property type="entry name" value="DNA breaking-rejoining enzymes"/>
    <property type="match status" value="1"/>
</dbReference>
<keyword evidence="9" id="KW-1185">Reference proteome</keyword>
<dbReference type="EMBL" id="FNKM01000002">
    <property type="protein sequence ID" value="SDQ99086.1"/>
    <property type="molecule type" value="Genomic_DNA"/>
</dbReference>
<evidence type="ECO:0000256" key="2">
    <source>
        <dbReference type="ARBA" id="ARBA00022908"/>
    </source>
</evidence>
<evidence type="ECO:0000256" key="4">
    <source>
        <dbReference type="ARBA" id="ARBA00023172"/>
    </source>
</evidence>
<evidence type="ECO:0000313" key="10">
    <source>
        <dbReference type="Proteomes" id="UP000317267"/>
    </source>
</evidence>
<evidence type="ECO:0000313" key="7">
    <source>
        <dbReference type="EMBL" id="SDQ99086.1"/>
    </source>
</evidence>
<evidence type="ECO:0000256" key="3">
    <source>
        <dbReference type="ARBA" id="ARBA00023125"/>
    </source>
</evidence>
<dbReference type="InterPro" id="IPR050090">
    <property type="entry name" value="Tyrosine_recombinase_XerCD"/>
</dbReference>
<dbReference type="InterPro" id="IPR002104">
    <property type="entry name" value="Integrase_catalytic"/>
</dbReference>
<evidence type="ECO:0000256" key="1">
    <source>
        <dbReference type="ARBA" id="ARBA00008857"/>
    </source>
</evidence>
<dbReference type="PANTHER" id="PTHR30349:SF41">
    <property type="entry name" value="INTEGRASE_RECOMBINASE PROTEIN MJ0367-RELATED"/>
    <property type="match status" value="1"/>
</dbReference>
<dbReference type="Proteomes" id="UP000317267">
    <property type="component" value="Unassembled WGS sequence"/>
</dbReference>
<sequence length="417" mass="46980">MNPYRIKLVRFDGGERFPVLCLQQDGMPVHSANLWVLTELRTANLSTSTLQQALRSLMVLFIVFDELKIDLSARLRDGQFLTVGDIEAIVGACKLPITAGDRKKIGNGKFVSPWSTSGFSTPKIHPGTIAIRLLYIARYLDWIATDHLLKTGAGNPHFSGVEKLRELVSTAIKARIPSVQRLSNVTPREGLTEQMVSLLQQVVAPEFEHNPWSHEFVRQRNYLMIRWLLSLGVRRGELLGVKISDINFQTNEVLIARRADDPADPRLRQPNAKTSGRLLALDAELVALTRAYVMSIRRNVTGSRKHEYLWVAGGSGKPLSLAALNKVFITLRQHCPELPENICPHLLRHTWNDIFSEAIDRSDVSPTMEQKLRSRLMGWSETSGMAIVYNQRHIKKKATAVSLQMQKQLRVEAPSDD</sequence>
<dbReference type="Proteomes" id="UP000198740">
    <property type="component" value="Unassembled WGS sequence"/>
</dbReference>
<dbReference type="PROSITE" id="PS51898">
    <property type="entry name" value="TYR_RECOMBINASE"/>
    <property type="match status" value="1"/>
</dbReference>
<gene>
    <name evidence="8" type="ORF">FIV39_32660</name>
    <name evidence="6" type="ORF">SAMN04490186_0171</name>
    <name evidence="7" type="ORF">SAMN04490186_2798</name>
</gene>
<dbReference type="AlphaFoldDB" id="A0A1H1FF19"/>
<keyword evidence="2" id="KW-0229">DNA integration</keyword>
<dbReference type="RefSeq" id="WP_050593414.1">
    <property type="nucleotide sequence ID" value="NZ_FNKM01000002.1"/>
</dbReference>
<dbReference type="OrthoDB" id="6819422at2"/>
<dbReference type="GO" id="GO:0006310">
    <property type="term" value="P:DNA recombination"/>
    <property type="evidence" value="ECO:0007669"/>
    <property type="project" value="UniProtKB-KW"/>
</dbReference>
<dbReference type="EMBL" id="FNKM01000002">
    <property type="protein sequence ID" value="SDQ35689.1"/>
    <property type="molecule type" value="Genomic_DNA"/>
</dbReference>
<dbReference type="GO" id="GO:0003677">
    <property type="term" value="F:DNA binding"/>
    <property type="evidence" value="ECO:0007669"/>
    <property type="project" value="UniProtKB-KW"/>
</dbReference>
<evidence type="ECO:0000313" key="8">
    <source>
        <dbReference type="EMBL" id="TWR51954.1"/>
    </source>
</evidence>
<comment type="similarity">
    <text evidence="1">Belongs to the 'phage' integrase family.</text>
</comment>
<dbReference type="InterPro" id="IPR013762">
    <property type="entry name" value="Integrase-like_cat_sf"/>
</dbReference>
<evidence type="ECO:0000313" key="6">
    <source>
        <dbReference type="EMBL" id="SDQ35689.1"/>
    </source>
</evidence>
<reference evidence="6 9" key="1">
    <citation type="submission" date="2016-10" db="EMBL/GenBank/DDBJ databases">
        <authorList>
            <person name="Varghese N."/>
            <person name="Submissions S."/>
        </authorList>
    </citation>
    <scope>NUCLEOTIDE SEQUENCE [LARGE SCALE GENOMIC DNA]</scope>
    <source>
        <strain evidence="6 9">BS2976</strain>
    </source>
</reference>
<dbReference type="EMBL" id="VFES01000045">
    <property type="protein sequence ID" value="TWR51954.1"/>
    <property type="molecule type" value="Genomic_DNA"/>
</dbReference>
<name>A0A1H1FF19_9PSED</name>
<evidence type="ECO:0000259" key="5">
    <source>
        <dbReference type="PROSITE" id="PS51898"/>
    </source>
</evidence>
<reference evidence="8 10" key="2">
    <citation type="submission" date="2019-06" db="EMBL/GenBank/DDBJ databases">
        <title>Pseudomonas bimorpha sp. nov. isolated from bovine raw milk and skim milk concentrate.</title>
        <authorList>
            <person name="Hofmann K."/>
            <person name="Huptas C."/>
            <person name="Doll E."/>
            <person name="Scherer S."/>
            <person name="Wenning M."/>
        </authorList>
    </citation>
    <scope>NUCLEOTIDE SEQUENCE [LARGE SCALE GENOMIC DNA]</scope>
    <source>
        <strain evidence="8 10">DSM 17515</strain>
    </source>
</reference>
<dbReference type="GeneID" id="46430039"/>
<organism evidence="8 10">
    <name type="scientific">Pseudomonas grimontii</name>
    <dbReference type="NCBI Taxonomy" id="129847"/>
    <lineage>
        <taxon>Bacteria</taxon>
        <taxon>Pseudomonadati</taxon>
        <taxon>Pseudomonadota</taxon>
        <taxon>Gammaproteobacteria</taxon>
        <taxon>Pseudomonadales</taxon>
        <taxon>Pseudomonadaceae</taxon>
        <taxon>Pseudomonas</taxon>
    </lineage>
</organism>
<comment type="caution">
    <text evidence="8">The sequence shown here is derived from an EMBL/GenBank/DDBJ whole genome shotgun (WGS) entry which is preliminary data.</text>
</comment>
<keyword evidence="4" id="KW-0233">DNA recombination</keyword>
<dbReference type="InterPro" id="IPR011010">
    <property type="entry name" value="DNA_brk_join_enz"/>
</dbReference>
<accession>A0A1H1FF19</accession>